<dbReference type="Proteomes" id="UP000651482">
    <property type="component" value="Unassembled WGS sequence"/>
</dbReference>
<name>A0A926HS81_9FIRM</name>
<keyword evidence="2" id="KW-1185">Reference proteome</keyword>
<reference evidence="1" key="1">
    <citation type="submission" date="2020-08" db="EMBL/GenBank/DDBJ databases">
        <title>Genome public.</title>
        <authorList>
            <person name="Liu C."/>
            <person name="Sun Q."/>
        </authorList>
    </citation>
    <scope>NUCLEOTIDE SEQUENCE</scope>
    <source>
        <strain evidence="1">NSJ-40</strain>
    </source>
</reference>
<dbReference type="RefSeq" id="WP_249320129.1">
    <property type="nucleotide sequence ID" value="NZ_JACRSN010000019.1"/>
</dbReference>
<dbReference type="AlphaFoldDB" id="A0A926HS81"/>
<organism evidence="1 2">
    <name type="scientific">Yeguia hominis</name>
    <dbReference type="NCBI Taxonomy" id="2763662"/>
    <lineage>
        <taxon>Bacteria</taxon>
        <taxon>Bacillati</taxon>
        <taxon>Bacillota</taxon>
        <taxon>Clostridia</taxon>
        <taxon>Eubacteriales</taxon>
        <taxon>Yeguiaceae</taxon>
        <taxon>Yeguia</taxon>
    </lineage>
</organism>
<sequence>MAASGSFKVTTSNQYISGTVAWSESAVSEADNTSKVTAKLRLSRTNTGYETWGQGSFTITINGSSKTNSGSFSFTYDSNTLCVEHTVTVAHSADGSKSVTIKVSGEHMFTLSTQSGTAKLTTIPRASTLTASNGTIGIKQTLKIARASSSFTHTITYSAGASGTIVTKTSGTSVSWTPPASIAGSSANIAKTRISCTLTLKTYSGSTEIGSKTKTITLAVPNSAAFCPTFTLSSPIHSGDIVPDSWGIYVQSLSKVSVAITGAADANGSLPLTYSITDGRTSSKSVLFTSGLLPNAGTVTLTAVVKNARGYQTKKTQKITVAAYKPPVISSVDMQRCLAPAEDGTLGGDSPVGTYIRVRAIFGYTSLSGKNSLTASRVQYRVAGSSSWNTVPQALVSGQDLVFGDGAISIANSYEVQITVTDALSQSDVYKGTVPTSEAILNIRPSGLGIGIGKYAEQDNLLDVKWPARFRDAISAGGNLNLPNNAGVRSLLSGGTDANLIARNASNNIWIGEAVGETQGNVYLSTKTGGYAMVCRNDARRKVLDYSFVFELLFSGTIGSSSGATAVPGISRYHIFLLYLDDNSPVLGLRKGDNIRGVGGYFSSTNPWVVTFGLTLSGDNVTYGNAGNFYVSASSKTIGGVNAAKAVTKIWGLLGAESDV</sequence>
<proteinExistence type="predicted"/>
<accession>A0A926HS81</accession>
<gene>
    <name evidence="1" type="ORF">IAG03_11230</name>
</gene>
<evidence type="ECO:0000313" key="1">
    <source>
        <dbReference type="EMBL" id="MBC8534544.1"/>
    </source>
</evidence>
<dbReference type="EMBL" id="JACRSN010000019">
    <property type="protein sequence ID" value="MBC8534544.1"/>
    <property type="molecule type" value="Genomic_DNA"/>
</dbReference>
<dbReference type="Pfam" id="PF05895">
    <property type="entry name" value="DUF859"/>
    <property type="match status" value="1"/>
</dbReference>
<protein>
    <submittedName>
        <fullName evidence="1">Uncharacterized protein</fullName>
    </submittedName>
</protein>
<evidence type="ECO:0000313" key="2">
    <source>
        <dbReference type="Proteomes" id="UP000651482"/>
    </source>
</evidence>
<comment type="caution">
    <text evidence="1">The sequence shown here is derived from an EMBL/GenBank/DDBJ whole genome shotgun (WGS) entry which is preliminary data.</text>
</comment>
<dbReference type="InterPro" id="IPR008577">
    <property type="entry name" value="DUF859"/>
</dbReference>